<keyword evidence="15" id="KW-1185">Reference proteome</keyword>
<dbReference type="GO" id="GO:0046872">
    <property type="term" value="F:metal ion binding"/>
    <property type="evidence" value="ECO:0007669"/>
    <property type="project" value="UniProtKB-KW"/>
</dbReference>
<comment type="cofactor">
    <cofactor evidence="1">
        <name>heme b</name>
        <dbReference type="ChEBI" id="CHEBI:60344"/>
    </cofactor>
</comment>
<dbReference type="SMART" id="SM00665">
    <property type="entry name" value="B561"/>
    <property type="match status" value="1"/>
</dbReference>
<proteinExistence type="predicted"/>
<evidence type="ECO:0000256" key="3">
    <source>
        <dbReference type="ARBA" id="ARBA00022448"/>
    </source>
</evidence>
<dbReference type="PANTHER" id="PTHR10106:SF0">
    <property type="entry name" value="LD36721P"/>
    <property type="match status" value="1"/>
</dbReference>
<organism evidence="14 15">
    <name type="scientific">Cylicocyclus nassatus</name>
    <name type="common">Nematode worm</name>
    <dbReference type="NCBI Taxonomy" id="53992"/>
    <lineage>
        <taxon>Eukaryota</taxon>
        <taxon>Metazoa</taxon>
        <taxon>Ecdysozoa</taxon>
        <taxon>Nematoda</taxon>
        <taxon>Chromadorea</taxon>
        <taxon>Rhabditida</taxon>
        <taxon>Rhabditina</taxon>
        <taxon>Rhabditomorpha</taxon>
        <taxon>Strongyloidea</taxon>
        <taxon>Strongylidae</taxon>
        <taxon>Cylicocyclus</taxon>
    </lineage>
</organism>
<reference evidence="14" key="1">
    <citation type="submission" date="2023-07" db="EMBL/GenBank/DDBJ databases">
        <authorList>
            <consortium name="CYATHOMIX"/>
        </authorList>
    </citation>
    <scope>NUCLEOTIDE SEQUENCE</scope>
    <source>
        <strain evidence="14">N/A</strain>
    </source>
</reference>
<evidence type="ECO:0000256" key="7">
    <source>
        <dbReference type="ARBA" id="ARBA00022982"/>
    </source>
</evidence>
<evidence type="ECO:0000313" key="15">
    <source>
        <dbReference type="Proteomes" id="UP001176961"/>
    </source>
</evidence>
<evidence type="ECO:0000256" key="9">
    <source>
        <dbReference type="ARBA" id="ARBA00023004"/>
    </source>
</evidence>
<evidence type="ECO:0000256" key="12">
    <source>
        <dbReference type="SAM" id="Phobius"/>
    </source>
</evidence>
<keyword evidence="3" id="KW-0813">Transport</keyword>
<evidence type="ECO:0000256" key="4">
    <source>
        <dbReference type="ARBA" id="ARBA00022617"/>
    </source>
</evidence>
<feature type="transmembrane region" description="Helical" evidence="12">
    <location>
        <begin position="214"/>
        <end position="231"/>
    </location>
</feature>
<dbReference type="Gene3D" id="1.20.120.1770">
    <property type="match status" value="1"/>
</dbReference>
<keyword evidence="8 12" id="KW-1133">Transmembrane helix</keyword>
<evidence type="ECO:0000256" key="1">
    <source>
        <dbReference type="ARBA" id="ARBA00001970"/>
    </source>
</evidence>
<dbReference type="EMBL" id="CATQJL010000223">
    <property type="protein sequence ID" value="CAJ0600005.1"/>
    <property type="molecule type" value="Genomic_DNA"/>
</dbReference>
<evidence type="ECO:0000259" key="13">
    <source>
        <dbReference type="PROSITE" id="PS50939"/>
    </source>
</evidence>
<keyword evidence="7" id="KW-0249">Electron transport</keyword>
<dbReference type="AlphaFoldDB" id="A0AA36M710"/>
<evidence type="ECO:0000256" key="11">
    <source>
        <dbReference type="SAM" id="MobiDB-lite"/>
    </source>
</evidence>
<comment type="caution">
    <text evidence="14">The sequence shown here is derived from an EMBL/GenBank/DDBJ whole genome shotgun (WGS) entry which is preliminary data.</text>
</comment>
<evidence type="ECO:0000256" key="6">
    <source>
        <dbReference type="ARBA" id="ARBA00022723"/>
    </source>
</evidence>
<name>A0AA36M710_CYLNA</name>
<sequence>MSLLLFETEFQMLGEEQSDKLFKGLFAVSQLLGGLAVILVAIWMSSYSGGFAWGDPVHTFNYHPMFNIIVVFLLGEAVMVYRVFRHKSKKFTKTMHVIIMTLVLLSSMIASKAVYDSHNMNKFPHAMSLHSWVGLFVILGLGGQYAFAFSCFVYPVLPLTIRQLYMPFHQSGGLWFFGLLAVNVGMGIAQRAAWNHTCWTKGHELCGPQVVSNLLGVCVFLYTLIVMILVANPRWKRSPLPEEVSPAKNTENTARSAKKVRNE</sequence>
<dbReference type="InterPro" id="IPR043205">
    <property type="entry name" value="CYB561/CYBRD1-like"/>
</dbReference>
<feature type="transmembrane region" description="Helical" evidence="12">
    <location>
        <begin position="135"/>
        <end position="161"/>
    </location>
</feature>
<feature type="transmembrane region" description="Helical" evidence="12">
    <location>
        <begin position="21"/>
        <end position="44"/>
    </location>
</feature>
<evidence type="ECO:0000256" key="8">
    <source>
        <dbReference type="ARBA" id="ARBA00022989"/>
    </source>
</evidence>
<evidence type="ECO:0000256" key="2">
    <source>
        <dbReference type="ARBA" id="ARBA00004141"/>
    </source>
</evidence>
<feature type="transmembrane region" description="Helical" evidence="12">
    <location>
        <begin position="173"/>
        <end position="194"/>
    </location>
</feature>
<keyword evidence="9" id="KW-0408">Iron</keyword>
<dbReference type="InterPro" id="IPR006593">
    <property type="entry name" value="Cyt_b561/ferric_Rdtase_TM"/>
</dbReference>
<feature type="transmembrane region" description="Helical" evidence="12">
    <location>
        <begin position="96"/>
        <end position="115"/>
    </location>
</feature>
<dbReference type="GO" id="GO:0016020">
    <property type="term" value="C:membrane"/>
    <property type="evidence" value="ECO:0007669"/>
    <property type="project" value="UniProtKB-SubCell"/>
</dbReference>
<dbReference type="GO" id="GO:0016491">
    <property type="term" value="F:oxidoreductase activity"/>
    <property type="evidence" value="ECO:0007669"/>
    <property type="project" value="InterPro"/>
</dbReference>
<evidence type="ECO:0000256" key="10">
    <source>
        <dbReference type="ARBA" id="ARBA00023136"/>
    </source>
</evidence>
<dbReference type="Proteomes" id="UP001176961">
    <property type="component" value="Unassembled WGS sequence"/>
</dbReference>
<evidence type="ECO:0000313" key="14">
    <source>
        <dbReference type="EMBL" id="CAJ0600005.1"/>
    </source>
</evidence>
<dbReference type="PROSITE" id="PS50939">
    <property type="entry name" value="CYTOCHROME_B561"/>
    <property type="match status" value="1"/>
</dbReference>
<keyword evidence="10 12" id="KW-0472">Membrane</keyword>
<gene>
    <name evidence="14" type="ORF">CYNAS_LOCUS11988</name>
</gene>
<protein>
    <recommendedName>
        <fullName evidence="13">Cytochrome b561 domain-containing protein</fullName>
    </recommendedName>
</protein>
<comment type="subcellular location">
    <subcellularLocation>
        <location evidence="2">Membrane</location>
        <topology evidence="2">Multi-pass membrane protein</topology>
    </subcellularLocation>
</comment>
<feature type="region of interest" description="Disordered" evidence="11">
    <location>
        <begin position="240"/>
        <end position="263"/>
    </location>
</feature>
<evidence type="ECO:0000256" key="5">
    <source>
        <dbReference type="ARBA" id="ARBA00022692"/>
    </source>
</evidence>
<keyword evidence="5 12" id="KW-0812">Transmembrane</keyword>
<dbReference type="FunFam" id="1.20.120.1770:FF:000001">
    <property type="entry name" value="Cytochrome b reductase 1"/>
    <property type="match status" value="1"/>
</dbReference>
<keyword evidence="6" id="KW-0479">Metal-binding</keyword>
<accession>A0AA36M710</accession>
<keyword evidence="4" id="KW-0349">Heme</keyword>
<dbReference type="PANTHER" id="PTHR10106">
    <property type="entry name" value="CYTOCHROME B561-RELATED"/>
    <property type="match status" value="1"/>
</dbReference>
<feature type="transmembrane region" description="Helical" evidence="12">
    <location>
        <begin position="64"/>
        <end position="84"/>
    </location>
</feature>
<dbReference type="Pfam" id="PF03188">
    <property type="entry name" value="Cytochrom_B561"/>
    <property type="match status" value="1"/>
</dbReference>
<feature type="domain" description="Cytochrome b561" evidence="13">
    <location>
        <begin position="28"/>
        <end position="231"/>
    </location>
</feature>